<evidence type="ECO:0000259" key="7">
    <source>
        <dbReference type="Pfam" id="PF17390"/>
    </source>
</evidence>
<dbReference type="InterPro" id="IPR035396">
    <property type="entry name" value="Bac_rhamnosid6H"/>
</dbReference>
<dbReference type="Proteomes" id="UP001596074">
    <property type="component" value="Unassembled WGS sequence"/>
</dbReference>
<gene>
    <name evidence="8" type="ORF">ACFPZN_17535</name>
</gene>
<dbReference type="InterPro" id="IPR016007">
    <property type="entry name" value="Alpha_rhamnosid"/>
</dbReference>
<dbReference type="Pfam" id="PF17389">
    <property type="entry name" value="Bac_rhamnosid6H"/>
    <property type="match status" value="2"/>
</dbReference>
<evidence type="ECO:0000256" key="1">
    <source>
        <dbReference type="ARBA" id="ARBA00001445"/>
    </source>
</evidence>
<organism evidence="8 9">
    <name type="scientific">Actinomadura rugatobispora</name>
    <dbReference type="NCBI Taxonomy" id="1994"/>
    <lineage>
        <taxon>Bacteria</taxon>
        <taxon>Bacillati</taxon>
        <taxon>Actinomycetota</taxon>
        <taxon>Actinomycetes</taxon>
        <taxon>Streptosporangiales</taxon>
        <taxon>Thermomonosporaceae</taxon>
        <taxon>Actinomadura</taxon>
    </lineage>
</organism>
<evidence type="ECO:0000259" key="6">
    <source>
        <dbReference type="Pfam" id="PF17389"/>
    </source>
</evidence>
<dbReference type="Pfam" id="PF08531">
    <property type="entry name" value="Bac_rhamnosid_N"/>
    <property type="match status" value="1"/>
</dbReference>
<dbReference type="EC" id="3.2.1.40" evidence="2"/>
<dbReference type="EMBL" id="JBHSON010000022">
    <property type="protein sequence ID" value="MFC5747435.1"/>
    <property type="molecule type" value="Genomic_DNA"/>
</dbReference>
<evidence type="ECO:0000313" key="8">
    <source>
        <dbReference type="EMBL" id="MFC5747435.1"/>
    </source>
</evidence>
<sequence length="888" mass="96248">MTGPDGLRVEHLVDPLGLTERAPRLSWRLPGGAREQVAYRVRGETGGRAWDTGRVASDRSLFVPYGGPPLASRQRVTWAVKVWTDAGESPWSPQASWETGLLDAADWEASWIRPAEPGGVPPAGSRPAYHLAGETVVERPVARARVYATAHGVYELFVNGARVGDADLAPGFTAYATRTQVQAHDVTALAGPGRVVLTAVLSDGWYRGRTSFHRLPDGFGDRTAFLAQLHLDHDDGTTTVFGTGPDWRSATGPITAADLFDGQETDLRAEPADWSPVVAEHRPTLLVSSPAPPVRPLEELRPVAVTRPAPGRTIVDFGQNLNGRVRLSALGPRGTSLLLTHAEALTPSGDVDTSSAETALPWYEAPRGPQGDRVISAGRPGEAFEPRHTRHGFRYLRVDGPEIGPGDVTAVVLGSDLPRTGWFRCSDDRVNQLYEIAFWTFRNQQCDVPQTEITRECAGWTDWGFNLPAARLLHDVSGLTVKWLRDLASDQWPDGTVRNYAPDPLGPRSLTARFAIPHGQAGWGDAAVAVPWELWRGYGDERVLAEQFASMTAWVDRVAREARDRRHPSRAAARPQPAPHEEFLWDTGYHFGEHLEPGKGNADTGDPALTVGPDLDAFMKEAVERAQEKDPAVFATAYFYRSADLLARIAGVLGRDADAVKYRALADRVRAAWQAEFTGPDGVPLDDAQATHVRALAFGLVSEEARERAARRLVELIRAAGNHPGTGLPATPLLLPVLAATGHADVAYDLLLQETSPSWLTVIERGGTTFWEEWDGIAADGSTHQSLSLPTRATLVEFLHAHVAGIRPVGPGYRRFLVAPQPGGGLTWADARFDAPYGRIRSAWRIEDGAFSLTVTVPPGTTAEIVLPDGRRAEAAAGTHAFGPGSRP</sequence>
<dbReference type="Gene3D" id="2.60.120.260">
    <property type="entry name" value="Galactose-binding domain-like"/>
    <property type="match status" value="2"/>
</dbReference>
<dbReference type="GO" id="GO:0016787">
    <property type="term" value="F:hydrolase activity"/>
    <property type="evidence" value="ECO:0007669"/>
    <property type="project" value="UniProtKB-KW"/>
</dbReference>
<keyword evidence="3 8" id="KW-0378">Hydrolase</keyword>
<dbReference type="RefSeq" id="WP_378283054.1">
    <property type="nucleotide sequence ID" value="NZ_JBHSON010000022.1"/>
</dbReference>
<dbReference type="Gene3D" id="2.60.420.10">
    <property type="entry name" value="Maltose phosphorylase, domain 3"/>
    <property type="match status" value="1"/>
</dbReference>
<keyword evidence="9" id="KW-1185">Reference proteome</keyword>
<comment type="catalytic activity">
    <reaction evidence="1">
        <text>Hydrolysis of terminal non-reducing alpha-L-rhamnose residues in alpha-L-rhamnosides.</text>
        <dbReference type="EC" id="3.2.1.40"/>
    </reaction>
</comment>
<dbReference type="InterPro" id="IPR035398">
    <property type="entry name" value="Bac_rhamnosid_C"/>
</dbReference>
<name>A0ABW1A2L2_9ACTN</name>
<dbReference type="InterPro" id="IPR012341">
    <property type="entry name" value="6hp_glycosidase-like_sf"/>
</dbReference>
<comment type="caution">
    <text evidence="8">The sequence shown here is derived from an EMBL/GenBank/DDBJ whole genome shotgun (WGS) entry which is preliminary data.</text>
</comment>
<dbReference type="Pfam" id="PF17390">
    <property type="entry name" value="Bac_rhamnosid_C"/>
    <property type="match status" value="1"/>
</dbReference>
<dbReference type="InterPro" id="IPR013737">
    <property type="entry name" value="Bac_rhamnosid_N"/>
</dbReference>
<feature type="domain" description="Bacterial alpha-L-rhamnosidase N-terminal" evidence="5">
    <location>
        <begin position="141"/>
        <end position="287"/>
    </location>
</feature>
<evidence type="ECO:0000259" key="5">
    <source>
        <dbReference type="Pfam" id="PF08531"/>
    </source>
</evidence>
<accession>A0ABW1A2L2</accession>
<dbReference type="PANTHER" id="PTHR33307:SF6">
    <property type="entry name" value="ALPHA-RHAMNOSIDASE (EUROFUNG)-RELATED"/>
    <property type="match status" value="1"/>
</dbReference>
<dbReference type="InterPro" id="IPR008928">
    <property type="entry name" value="6-hairpin_glycosidase_sf"/>
</dbReference>
<evidence type="ECO:0000313" key="9">
    <source>
        <dbReference type="Proteomes" id="UP001596074"/>
    </source>
</evidence>
<proteinExistence type="predicted"/>
<reference evidence="9" key="1">
    <citation type="journal article" date="2019" name="Int. J. Syst. Evol. Microbiol.">
        <title>The Global Catalogue of Microorganisms (GCM) 10K type strain sequencing project: providing services to taxonomists for standard genome sequencing and annotation.</title>
        <authorList>
            <consortium name="The Broad Institute Genomics Platform"/>
            <consortium name="The Broad Institute Genome Sequencing Center for Infectious Disease"/>
            <person name="Wu L."/>
            <person name="Ma J."/>
        </authorList>
    </citation>
    <scope>NUCLEOTIDE SEQUENCE [LARGE SCALE GENOMIC DNA]</scope>
    <source>
        <strain evidence="9">KCTC 42087</strain>
    </source>
</reference>
<feature type="domain" description="Alpha-L-rhamnosidase C-terminal" evidence="7">
    <location>
        <begin position="805"/>
        <end position="877"/>
    </location>
</feature>
<dbReference type="SUPFAM" id="SSF48208">
    <property type="entry name" value="Six-hairpin glycosidases"/>
    <property type="match status" value="1"/>
</dbReference>
<feature type="domain" description="Alpha-L-rhamnosidase concanavalin-like" evidence="4">
    <location>
        <begin position="309"/>
        <end position="413"/>
    </location>
</feature>
<dbReference type="Gene3D" id="2.60.40.10">
    <property type="entry name" value="Immunoglobulins"/>
    <property type="match status" value="1"/>
</dbReference>
<protein>
    <recommendedName>
        <fullName evidence="2">alpha-L-rhamnosidase</fullName>
        <ecNumber evidence="2">3.2.1.40</ecNumber>
    </recommendedName>
</protein>
<feature type="domain" description="Alpha-L-rhamnosidase six-hairpin glycosidase" evidence="6">
    <location>
        <begin position="622"/>
        <end position="803"/>
    </location>
</feature>
<dbReference type="PIRSF" id="PIRSF010631">
    <property type="entry name" value="A-rhamnsds"/>
    <property type="match status" value="1"/>
</dbReference>
<dbReference type="PANTHER" id="PTHR33307">
    <property type="entry name" value="ALPHA-RHAMNOSIDASE (EUROFUNG)"/>
    <property type="match status" value="1"/>
</dbReference>
<dbReference type="InterPro" id="IPR008902">
    <property type="entry name" value="Rhamnosid_concanavalin"/>
</dbReference>
<dbReference type="InterPro" id="IPR013783">
    <property type="entry name" value="Ig-like_fold"/>
</dbReference>
<dbReference type="Gene3D" id="1.50.10.10">
    <property type="match status" value="1"/>
</dbReference>
<evidence type="ECO:0000256" key="2">
    <source>
        <dbReference type="ARBA" id="ARBA00012652"/>
    </source>
</evidence>
<evidence type="ECO:0000256" key="3">
    <source>
        <dbReference type="ARBA" id="ARBA00022801"/>
    </source>
</evidence>
<dbReference type="Pfam" id="PF25788">
    <property type="entry name" value="Ig_Rha78A_N"/>
    <property type="match status" value="1"/>
</dbReference>
<dbReference type="Pfam" id="PF05592">
    <property type="entry name" value="Bac_rhamnosid"/>
    <property type="match status" value="1"/>
</dbReference>
<feature type="domain" description="Alpha-L-rhamnosidase six-hairpin glycosidase" evidence="6">
    <location>
        <begin position="419"/>
        <end position="566"/>
    </location>
</feature>
<evidence type="ECO:0000259" key="4">
    <source>
        <dbReference type="Pfam" id="PF05592"/>
    </source>
</evidence>